<dbReference type="InterPro" id="IPR001584">
    <property type="entry name" value="Integrase_cat-core"/>
</dbReference>
<evidence type="ECO:0000256" key="3">
    <source>
        <dbReference type="ARBA" id="ARBA00022759"/>
    </source>
</evidence>
<dbReference type="SMART" id="SM00343">
    <property type="entry name" value="ZnF_C2HC"/>
    <property type="match status" value="1"/>
</dbReference>
<feature type="region of interest" description="Disordered" evidence="11">
    <location>
        <begin position="135"/>
        <end position="158"/>
    </location>
</feature>
<keyword evidence="8" id="KW-0808">Transferase</keyword>
<evidence type="ECO:0000256" key="1">
    <source>
        <dbReference type="ARBA" id="ARBA00022722"/>
    </source>
</evidence>
<evidence type="ECO:0000256" key="6">
    <source>
        <dbReference type="ARBA" id="ARBA00022908"/>
    </source>
</evidence>
<dbReference type="PANTHER" id="PTHR42648:SF11">
    <property type="entry name" value="TRANSPOSON TY4-P GAG-POL POLYPROTEIN"/>
    <property type="match status" value="1"/>
</dbReference>
<keyword evidence="9" id="KW-0233">DNA recombination</keyword>
<keyword evidence="2" id="KW-0479">Metal-binding</keyword>
<evidence type="ECO:0000256" key="8">
    <source>
        <dbReference type="ARBA" id="ARBA00022932"/>
    </source>
</evidence>
<feature type="domain" description="CCHC-type" evidence="12">
    <location>
        <begin position="166"/>
        <end position="182"/>
    </location>
</feature>
<keyword evidence="1" id="KW-0540">Nuclease</keyword>
<name>A0ABQ5E1F1_9ASTR</name>
<evidence type="ECO:0000256" key="9">
    <source>
        <dbReference type="ARBA" id="ARBA00023172"/>
    </source>
</evidence>
<keyword evidence="10" id="KW-0862">Zinc</keyword>
<dbReference type="InterPro" id="IPR039537">
    <property type="entry name" value="Retrotran_Ty1/copia-like"/>
</dbReference>
<dbReference type="InterPro" id="IPR036875">
    <property type="entry name" value="Znf_CCHC_sf"/>
</dbReference>
<feature type="domain" description="Integrase catalytic" evidence="13">
    <location>
        <begin position="410"/>
        <end position="530"/>
    </location>
</feature>
<evidence type="ECO:0000256" key="5">
    <source>
        <dbReference type="ARBA" id="ARBA00022842"/>
    </source>
</evidence>
<feature type="compositionally biased region" description="Polar residues" evidence="11">
    <location>
        <begin position="140"/>
        <end position="158"/>
    </location>
</feature>
<evidence type="ECO:0000256" key="10">
    <source>
        <dbReference type="PROSITE-ProRule" id="PRU00047"/>
    </source>
</evidence>
<evidence type="ECO:0000259" key="12">
    <source>
        <dbReference type="PROSITE" id="PS50158"/>
    </source>
</evidence>
<keyword evidence="6" id="KW-0229">DNA integration</keyword>
<keyword evidence="4" id="KW-0378">Hydrolase</keyword>
<dbReference type="SUPFAM" id="SSF57756">
    <property type="entry name" value="Retrovirus zinc finger-like domains"/>
    <property type="match status" value="1"/>
</dbReference>
<dbReference type="EMBL" id="BQNB010015885">
    <property type="protein sequence ID" value="GJT45236.1"/>
    <property type="molecule type" value="Genomic_DNA"/>
</dbReference>
<evidence type="ECO:0000256" key="4">
    <source>
        <dbReference type="ARBA" id="ARBA00022801"/>
    </source>
</evidence>
<evidence type="ECO:0000259" key="13">
    <source>
        <dbReference type="PROSITE" id="PS50994"/>
    </source>
</evidence>
<keyword evidence="10" id="KW-0863">Zinc-finger</keyword>
<dbReference type="Pfam" id="PF00098">
    <property type="entry name" value="zf-CCHC"/>
    <property type="match status" value="1"/>
</dbReference>
<organism evidence="14 15">
    <name type="scientific">Tanacetum coccineum</name>
    <dbReference type="NCBI Taxonomy" id="301880"/>
    <lineage>
        <taxon>Eukaryota</taxon>
        <taxon>Viridiplantae</taxon>
        <taxon>Streptophyta</taxon>
        <taxon>Embryophyta</taxon>
        <taxon>Tracheophyta</taxon>
        <taxon>Spermatophyta</taxon>
        <taxon>Magnoliopsida</taxon>
        <taxon>eudicotyledons</taxon>
        <taxon>Gunneridae</taxon>
        <taxon>Pentapetalae</taxon>
        <taxon>asterids</taxon>
        <taxon>campanulids</taxon>
        <taxon>Asterales</taxon>
        <taxon>Asteraceae</taxon>
        <taxon>Asteroideae</taxon>
        <taxon>Anthemideae</taxon>
        <taxon>Anthemidinae</taxon>
        <taxon>Tanacetum</taxon>
    </lineage>
</organism>
<dbReference type="Gene3D" id="3.30.420.10">
    <property type="entry name" value="Ribonuclease H-like superfamily/Ribonuclease H"/>
    <property type="match status" value="1"/>
</dbReference>
<evidence type="ECO:0000256" key="2">
    <source>
        <dbReference type="ARBA" id="ARBA00022723"/>
    </source>
</evidence>
<reference evidence="14" key="1">
    <citation type="journal article" date="2022" name="Int. J. Mol. Sci.">
        <title>Draft Genome of Tanacetum Coccineum: Genomic Comparison of Closely Related Tanacetum-Family Plants.</title>
        <authorList>
            <person name="Yamashiro T."/>
            <person name="Shiraishi A."/>
            <person name="Nakayama K."/>
            <person name="Satake H."/>
        </authorList>
    </citation>
    <scope>NUCLEOTIDE SEQUENCE</scope>
</reference>
<keyword evidence="7" id="KW-0695">RNA-directed DNA polymerase</keyword>
<keyword evidence="8" id="KW-0239">DNA-directed DNA polymerase</keyword>
<gene>
    <name evidence="14" type="ORF">Tco_0953951</name>
</gene>
<keyword evidence="3" id="KW-0255">Endonuclease</keyword>
<comment type="caution">
    <text evidence="14">The sequence shown here is derived from an EMBL/GenBank/DDBJ whole genome shotgun (WGS) entry which is preliminary data.</text>
</comment>
<sequence length="785" mass="88479">MTPPHFNTYHSYQSSYNNPQLQQQFSPSHKTWDHFTHNLYSSHYPSQNPIQSFSNHHHIHSVLNKSSNLNVPQVLCSVFSPRDDPIACLNKAMAFLTAVASSRFPSTNNQLRTSSNPRNQATIQDGRVTVQQVQGRQGQNYSGTTYKGNATSSRGNTTSGQARVVKCYNCQGEGHMARQCTQPKRPRNAAWYKEKAMLAEAQEAGQILDEEQLAFLADPGIPAGQAQIIIPHNAAFQTEDLDTYDSDCDDLSTAQAVLMANISNYGSDIISEVPNSKTYLNDMDNQVRVCIASSVYKIKTAIGKLKDTIQSLSEGFQDCTLDLDSDVRITWGQESLSAHDFVRYFCVAFVKTLALFAIRGVDLLSSDSRRIYSKDLPGSDFLNTKDEGSVAIIKCIKNIQVRLKATVRNVQTDNGTGFVNQTLREWYENVDIMHQTSVAHTPQQNDVVERRNWTLVEATRTMLIFSKAPLFLCTGLVSNPVSQQPCIPPIRDDWDRLFQPMFDEYLNPPTIDVSPVQEAATPRPKVLAGFKESLKTPTFHNDPLNESPNEDSTSHGSSSNVRQIHTPLEHLGRWTKNNPITNVIGTVENAFLTLVEPKNFKQAMTKPSLIDAMQEEIHEFERLKVWELVPYPDNVFLIKLKWINKVKTDESGRNRGHSYLRSKCRSQEYDDLPNGRQNGFLKCSKRLYGLKQAPRAWYDMLSSFLISQQFPKGAVDPTLFTRHTGNDLLLRHLHKSKYAAEIVKKYGLNSTDSVETPMIEIKKLDEDLQGKQVDATLNHGSMLPK</sequence>
<evidence type="ECO:0000256" key="11">
    <source>
        <dbReference type="SAM" id="MobiDB-lite"/>
    </source>
</evidence>
<evidence type="ECO:0000313" key="15">
    <source>
        <dbReference type="Proteomes" id="UP001151760"/>
    </source>
</evidence>
<dbReference type="Gene3D" id="4.10.60.10">
    <property type="entry name" value="Zinc finger, CCHC-type"/>
    <property type="match status" value="1"/>
</dbReference>
<dbReference type="SUPFAM" id="SSF53098">
    <property type="entry name" value="Ribonuclease H-like"/>
    <property type="match status" value="1"/>
</dbReference>
<keyword evidence="8" id="KW-0548">Nucleotidyltransferase</keyword>
<protein>
    <submittedName>
        <fullName evidence="14">Retrovirus-related pol polyprotein from transposon TNT 1-94</fullName>
    </submittedName>
</protein>
<accession>A0ABQ5E1F1</accession>
<dbReference type="PROSITE" id="PS50994">
    <property type="entry name" value="INTEGRASE"/>
    <property type="match status" value="1"/>
</dbReference>
<evidence type="ECO:0000256" key="7">
    <source>
        <dbReference type="ARBA" id="ARBA00022918"/>
    </source>
</evidence>
<dbReference type="InterPro" id="IPR012337">
    <property type="entry name" value="RNaseH-like_sf"/>
</dbReference>
<keyword evidence="15" id="KW-1185">Reference proteome</keyword>
<dbReference type="InterPro" id="IPR036397">
    <property type="entry name" value="RNaseH_sf"/>
</dbReference>
<dbReference type="Proteomes" id="UP001151760">
    <property type="component" value="Unassembled WGS sequence"/>
</dbReference>
<keyword evidence="5" id="KW-0460">Magnesium</keyword>
<reference evidence="14" key="2">
    <citation type="submission" date="2022-01" db="EMBL/GenBank/DDBJ databases">
        <authorList>
            <person name="Yamashiro T."/>
            <person name="Shiraishi A."/>
            <person name="Satake H."/>
            <person name="Nakayama K."/>
        </authorList>
    </citation>
    <scope>NUCLEOTIDE SEQUENCE</scope>
</reference>
<dbReference type="PROSITE" id="PS50158">
    <property type="entry name" value="ZF_CCHC"/>
    <property type="match status" value="1"/>
</dbReference>
<dbReference type="PANTHER" id="PTHR42648">
    <property type="entry name" value="TRANSPOSASE, PUTATIVE-RELATED"/>
    <property type="match status" value="1"/>
</dbReference>
<proteinExistence type="predicted"/>
<dbReference type="InterPro" id="IPR001878">
    <property type="entry name" value="Znf_CCHC"/>
</dbReference>
<evidence type="ECO:0000313" key="14">
    <source>
        <dbReference type="EMBL" id="GJT45236.1"/>
    </source>
</evidence>
<feature type="region of interest" description="Disordered" evidence="11">
    <location>
        <begin position="535"/>
        <end position="561"/>
    </location>
</feature>